<protein>
    <recommendedName>
        <fullName evidence="5">Secreted protein</fullName>
    </recommendedName>
</protein>
<evidence type="ECO:0000256" key="1">
    <source>
        <dbReference type="SAM" id="Coils"/>
    </source>
</evidence>
<feature type="compositionally biased region" description="Low complexity" evidence="2">
    <location>
        <begin position="20"/>
        <end position="31"/>
    </location>
</feature>
<feature type="compositionally biased region" description="Basic and acidic residues" evidence="2">
    <location>
        <begin position="35"/>
        <end position="55"/>
    </location>
</feature>
<feature type="region of interest" description="Disordered" evidence="2">
    <location>
        <begin position="20"/>
        <end position="55"/>
    </location>
</feature>
<name>A0ABR5ZBE6_9GAMM</name>
<organism evidence="3 4">
    <name type="scientific">Pectobacterium aroidearum</name>
    <dbReference type="NCBI Taxonomy" id="1201031"/>
    <lineage>
        <taxon>Bacteria</taxon>
        <taxon>Pseudomonadati</taxon>
        <taxon>Pseudomonadota</taxon>
        <taxon>Gammaproteobacteria</taxon>
        <taxon>Enterobacterales</taxon>
        <taxon>Pectobacteriaceae</taxon>
        <taxon>Pectobacterium</taxon>
    </lineage>
</organism>
<evidence type="ECO:0000313" key="4">
    <source>
        <dbReference type="Proteomes" id="UP000530038"/>
    </source>
</evidence>
<dbReference type="RefSeq" id="WP_181829046.1">
    <property type="nucleotide sequence ID" value="NZ_CP104757.1"/>
</dbReference>
<dbReference type="EMBL" id="JACERK010000002">
    <property type="protein sequence ID" value="MBA5231891.1"/>
    <property type="molecule type" value="Genomic_DNA"/>
</dbReference>
<sequence length="178" mass="20632">MALPWLIGAAVLGVGAWIASSSSDESSNSNGGDDEERRRRERAEQERRDREQQELRDSIKAAFSQEGKQRANDFEQLLSGWVNVDYQSNPSFKAAILQTGKQHKRTVEEFFTDINELHLLNTTTCENLKAFEECYDVELTMTETFHEAVDELADCEEQLQELQDYRRQFERIHQQLRG</sequence>
<evidence type="ECO:0008006" key="5">
    <source>
        <dbReference type="Google" id="ProtNLM"/>
    </source>
</evidence>
<proteinExistence type="predicted"/>
<evidence type="ECO:0000313" key="3">
    <source>
        <dbReference type="EMBL" id="MBA5231891.1"/>
    </source>
</evidence>
<comment type="caution">
    <text evidence="3">The sequence shown here is derived from an EMBL/GenBank/DDBJ whole genome shotgun (WGS) entry which is preliminary data.</text>
</comment>
<gene>
    <name evidence="3" type="ORF">H2Y56_07170</name>
</gene>
<evidence type="ECO:0000256" key="2">
    <source>
        <dbReference type="SAM" id="MobiDB-lite"/>
    </source>
</evidence>
<accession>A0ABR5ZBE6</accession>
<reference evidence="3 4" key="1">
    <citation type="submission" date="2020-07" db="EMBL/GenBank/DDBJ databases">
        <title>Characterization of Pectobacterium aroidearum strains causing soft rot on Amorphophallus konjac.</title>
        <authorList>
            <person name="Xie H."/>
        </authorList>
    </citation>
    <scope>NUCLEOTIDE SEQUENCE [LARGE SCALE GENOMIC DNA]</scope>
    <source>
        <strain evidence="3 4">MY10</strain>
    </source>
</reference>
<keyword evidence="1" id="KW-0175">Coiled coil</keyword>
<feature type="coiled-coil region" evidence="1">
    <location>
        <begin position="145"/>
        <end position="175"/>
    </location>
</feature>
<keyword evidence="4" id="KW-1185">Reference proteome</keyword>
<dbReference type="Proteomes" id="UP000530038">
    <property type="component" value="Unassembled WGS sequence"/>
</dbReference>